<dbReference type="EMBL" id="WKFB01001088">
    <property type="protein sequence ID" value="KAF6715439.1"/>
    <property type="molecule type" value="Genomic_DNA"/>
</dbReference>
<proteinExistence type="predicted"/>
<reference evidence="2" key="1">
    <citation type="journal article" name="BMC Genomics">
        <title>Long-read sequencing and de novo genome assembly of marine medaka (Oryzias melastigma).</title>
        <authorList>
            <person name="Liang P."/>
            <person name="Saqib H.S.A."/>
            <person name="Ni X."/>
            <person name="Shen Y."/>
        </authorList>
    </citation>
    <scope>NUCLEOTIDE SEQUENCE</scope>
    <source>
        <strain evidence="2">Bigg-433</strain>
    </source>
</reference>
<feature type="compositionally biased region" description="Basic and acidic residues" evidence="1">
    <location>
        <begin position="1"/>
        <end position="10"/>
    </location>
</feature>
<organism evidence="2 3">
    <name type="scientific">Oryzias melastigma</name>
    <name type="common">Marine medaka</name>
    <dbReference type="NCBI Taxonomy" id="30732"/>
    <lineage>
        <taxon>Eukaryota</taxon>
        <taxon>Metazoa</taxon>
        <taxon>Chordata</taxon>
        <taxon>Craniata</taxon>
        <taxon>Vertebrata</taxon>
        <taxon>Euteleostomi</taxon>
        <taxon>Actinopterygii</taxon>
        <taxon>Neopterygii</taxon>
        <taxon>Teleostei</taxon>
        <taxon>Neoteleostei</taxon>
        <taxon>Acanthomorphata</taxon>
        <taxon>Ovalentaria</taxon>
        <taxon>Atherinomorphae</taxon>
        <taxon>Beloniformes</taxon>
        <taxon>Adrianichthyidae</taxon>
        <taxon>Oryziinae</taxon>
        <taxon>Oryzias</taxon>
    </lineage>
</organism>
<evidence type="ECO:0000256" key="1">
    <source>
        <dbReference type="SAM" id="MobiDB-lite"/>
    </source>
</evidence>
<dbReference type="Proteomes" id="UP000646548">
    <property type="component" value="Unassembled WGS sequence"/>
</dbReference>
<feature type="region of interest" description="Disordered" evidence="1">
    <location>
        <begin position="1"/>
        <end position="25"/>
    </location>
</feature>
<dbReference type="AlphaFoldDB" id="A0A834EZG2"/>
<accession>A0A834EZG2</accession>
<comment type="caution">
    <text evidence="2">The sequence shown here is derived from an EMBL/GenBank/DDBJ whole genome shotgun (WGS) entry which is preliminary data.</text>
</comment>
<evidence type="ECO:0000313" key="3">
    <source>
        <dbReference type="Proteomes" id="UP000646548"/>
    </source>
</evidence>
<name>A0A834EZG2_ORYME</name>
<evidence type="ECO:0000313" key="2">
    <source>
        <dbReference type="EMBL" id="KAF6715439.1"/>
    </source>
</evidence>
<protein>
    <submittedName>
        <fullName evidence="2">Uncharacterized protein</fullName>
    </submittedName>
</protein>
<gene>
    <name evidence="2" type="ORF">FQA47_008534</name>
</gene>
<sequence length="63" mass="6964">MHQREEEHLSAETSNMQGMHWRGEADQCHTESLSTVILLARPGAVLRSALSAVNVSESAYNLL</sequence>